<dbReference type="AlphaFoldDB" id="A0A381U0P0"/>
<dbReference type="PANTHER" id="PTHR46623">
    <property type="entry name" value="CARBOXYMETHYLENEBUTENOLIDASE-RELATED"/>
    <property type="match status" value="1"/>
</dbReference>
<name>A0A381U0P0_9ZZZZ</name>
<protein>
    <recommendedName>
        <fullName evidence="1">Dienelactone hydrolase domain-containing protein</fullName>
    </recommendedName>
</protein>
<dbReference type="InterPro" id="IPR051049">
    <property type="entry name" value="Dienelactone_hydrolase-like"/>
</dbReference>
<proteinExistence type="predicted"/>
<accession>A0A381U0P0</accession>
<gene>
    <name evidence="2" type="ORF">METZ01_LOCUS74533</name>
</gene>
<dbReference type="Gene3D" id="3.40.50.1820">
    <property type="entry name" value="alpha/beta hydrolase"/>
    <property type="match status" value="1"/>
</dbReference>
<dbReference type="SUPFAM" id="SSF53474">
    <property type="entry name" value="alpha/beta-Hydrolases"/>
    <property type="match status" value="1"/>
</dbReference>
<dbReference type="InterPro" id="IPR002925">
    <property type="entry name" value="Dienelactn_hydro"/>
</dbReference>
<dbReference type="EMBL" id="UINC01005494">
    <property type="protein sequence ID" value="SVA21679.1"/>
    <property type="molecule type" value="Genomic_DNA"/>
</dbReference>
<organism evidence="2">
    <name type="scientific">marine metagenome</name>
    <dbReference type="NCBI Taxonomy" id="408172"/>
    <lineage>
        <taxon>unclassified sequences</taxon>
        <taxon>metagenomes</taxon>
        <taxon>ecological metagenomes</taxon>
    </lineage>
</organism>
<dbReference type="PANTHER" id="PTHR46623:SF6">
    <property type="entry name" value="ALPHA_BETA-HYDROLASES SUPERFAMILY PROTEIN"/>
    <property type="match status" value="1"/>
</dbReference>
<reference evidence="2" key="1">
    <citation type="submission" date="2018-05" db="EMBL/GenBank/DDBJ databases">
        <authorList>
            <person name="Lanie J.A."/>
            <person name="Ng W.-L."/>
            <person name="Kazmierczak K.M."/>
            <person name="Andrzejewski T.M."/>
            <person name="Davidsen T.M."/>
            <person name="Wayne K.J."/>
            <person name="Tettelin H."/>
            <person name="Glass J.I."/>
            <person name="Rusch D."/>
            <person name="Podicherti R."/>
            <person name="Tsui H.-C.T."/>
            <person name="Winkler M.E."/>
        </authorList>
    </citation>
    <scope>NUCLEOTIDE SEQUENCE</scope>
</reference>
<evidence type="ECO:0000259" key="1">
    <source>
        <dbReference type="Pfam" id="PF01738"/>
    </source>
</evidence>
<dbReference type="InterPro" id="IPR029058">
    <property type="entry name" value="AB_hydrolase_fold"/>
</dbReference>
<evidence type="ECO:0000313" key="2">
    <source>
        <dbReference type="EMBL" id="SVA21679.1"/>
    </source>
</evidence>
<dbReference type="GO" id="GO:0016787">
    <property type="term" value="F:hydrolase activity"/>
    <property type="evidence" value="ECO:0007669"/>
    <property type="project" value="InterPro"/>
</dbReference>
<feature type="domain" description="Dienelactone hydrolase" evidence="1">
    <location>
        <begin position="69"/>
        <end position="277"/>
    </location>
</feature>
<dbReference type="Pfam" id="PF01738">
    <property type="entry name" value="DLH"/>
    <property type="match status" value="1"/>
</dbReference>
<sequence>MTHSLKLAFFSLLTFGFSQALFAIDLNFGDFEEHRYDTSVSTEGAKRAPVGKVTTNAIIYGQSGHQTHRGYLSKPADQETKSGLIVIHEWWGLNEDVHAMNNQLAALGYSALAVDLYNGELATEPADAFKLSTHLSNNEKQALANLKTAYDYLISEVGVSKVGVIGWCLGGKWSLRTALMLPEDIDATVIYYGSLVNDKNELSKLEMPIIGFVGTKDTRLYKEFLEFEKTLQELNKNASFHYYEGAKHAFANASGLLYQEIAAEDSWEKTVNFLQAHLD</sequence>